<sequence>MEETTSKREREENHVDKEEEESLKRQKSYKDMVSIVEENEEEINEDFSSLIAILQQELCSTADDYFCCSSVFADQNALLNSSSSEADRSETIDASTVEYCSLSPPLAQPKEKEEDDERERVIRRLLEASDDELGIPNAEGIRSVDDDDHGAVMGEMNGEDFTPLADGLWELEDDAANYYTLVQSELSLWP</sequence>
<dbReference type="PANTHER" id="PTHR34539:SF3">
    <property type="entry name" value="NAC DOMAIN-CONTAINING PROTEIN"/>
    <property type="match status" value="1"/>
</dbReference>
<organism evidence="2 3">
    <name type="scientific">Nepenthes gracilis</name>
    <name type="common">Slender pitcher plant</name>
    <dbReference type="NCBI Taxonomy" id="150966"/>
    <lineage>
        <taxon>Eukaryota</taxon>
        <taxon>Viridiplantae</taxon>
        <taxon>Streptophyta</taxon>
        <taxon>Embryophyta</taxon>
        <taxon>Tracheophyta</taxon>
        <taxon>Spermatophyta</taxon>
        <taxon>Magnoliopsida</taxon>
        <taxon>eudicotyledons</taxon>
        <taxon>Gunneridae</taxon>
        <taxon>Pentapetalae</taxon>
        <taxon>Caryophyllales</taxon>
        <taxon>Nepenthaceae</taxon>
        <taxon>Nepenthes</taxon>
    </lineage>
</organism>
<dbReference type="AlphaFoldDB" id="A0AAD3T9U4"/>
<proteinExistence type="predicted"/>
<protein>
    <submittedName>
        <fullName evidence="2">Uncharacterized protein</fullName>
    </submittedName>
</protein>
<name>A0AAD3T9U4_NEPGR</name>
<evidence type="ECO:0000256" key="1">
    <source>
        <dbReference type="SAM" id="MobiDB-lite"/>
    </source>
</evidence>
<evidence type="ECO:0000313" key="2">
    <source>
        <dbReference type="EMBL" id="GMH26148.1"/>
    </source>
</evidence>
<reference evidence="2" key="1">
    <citation type="submission" date="2023-05" db="EMBL/GenBank/DDBJ databases">
        <title>Nepenthes gracilis genome sequencing.</title>
        <authorList>
            <person name="Fukushima K."/>
        </authorList>
    </citation>
    <scope>NUCLEOTIDE SEQUENCE</scope>
    <source>
        <strain evidence="2">SING2019-196</strain>
    </source>
</reference>
<dbReference type="PANTHER" id="PTHR34539">
    <property type="entry name" value="T6J4.11 PROTEIN"/>
    <property type="match status" value="1"/>
</dbReference>
<feature type="region of interest" description="Disordered" evidence="1">
    <location>
        <begin position="84"/>
        <end position="117"/>
    </location>
</feature>
<accession>A0AAD3T9U4</accession>
<dbReference type="Proteomes" id="UP001279734">
    <property type="component" value="Unassembled WGS sequence"/>
</dbReference>
<dbReference type="EMBL" id="BSYO01000030">
    <property type="protein sequence ID" value="GMH26148.1"/>
    <property type="molecule type" value="Genomic_DNA"/>
</dbReference>
<comment type="caution">
    <text evidence="2">The sequence shown here is derived from an EMBL/GenBank/DDBJ whole genome shotgun (WGS) entry which is preliminary data.</text>
</comment>
<feature type="region of interest" description="Disordered" evidence="1">
    <location>
        <begin position="1"/>
        <end position="30"/>
    </location>
</feature>
<gene>
    <name evidence="2" type="ORF">Nepgr_027991</name>
</gene>
<keyword evidence="3" id="KW-1185">Reference proteome</keyword>
<evidence type="ECO:0000313" key="3">
    <source>
        <dbReference type="Proteomes" id="UP001279734"/>
    </source>
</evidence>